<dbReference type="Proteomes" id="UP000220246">
    <property type="component" value="Unassembled WGS sequence"/>
</dbReference>
<dbReference type="EMBL" id="PDEA01000001">
    <property type="protein sequence ID" value="PEH88353.1"/>
    <property type="molecule type" value="Genomic_DNA"/>
</dbReference>
<organism evidence="14 15">
    <name type="scientific">Comamonas terrigena</name>
    <dbReference type="NCBI Taxonomy" id="32013"/>
    <lineage>
        <taxon>Bacteria</taxon>
        <taxon>Pseudomonadati</taxon>
        <taxon>Pseudomonadota</taxon>
        <taxon>Betaproteobacteria</taxon>
        <taxon>Burkholderiales</taxon>
        <taxon>Comamonadaceae</taxon>
        <taxon>Comamonas</taxon>
    </lineage>
</organism>
<dbReference type="STRING" id="1219032.GCA_001515545_03486"/>
<keyword evidence="9" id="KW-0564">Palmitate</keyword>
<evidence type="ECO:0000256" key="11">
    <source>
        <dbReference type="ARBA" id="ARBA00023237"/>
    </source>
</evidence>
<dbReference type="Pfam" id="PF03550">
    <property type="entry name" value="LolB"/>
    <property type="match status" value="1"/>
</dbReference>
<dbReference type="AlphaFoldDB" id="A0A2A7USV4"/>
<evidence type="ECO:0000256" key="7">
    <source>
        <dbReference type="ARBA" id="ARBA00022927"/>
    </source>
</evidence>
<keyword evidence="11" id="KW-0998">Cell outer membrane</keyword>
<evidence type="ECO:0000256" key="12">
    <source>
        <dbReference type="ARBA" id="ARBA00023288"/>
    </source>
</evidence>
<dbReference type="PROSITE" id="PS51257">
    <property type="entry name" value="PROKAR_LIPOPROTEIN"/>
    <property type="match status" value="1"/>
</dbReference>
<dbReference type="GO" id="GO:0015031">
    <property type="term" value="P:protein transport"/>
    <property type="evidence" value="ECO:0007669"/>
    <property type="project" value="UniProtKB-KW"/>
</dbReference>
<evidence type="ECO:0000313" key="14">
    <source>
        <dbReference type="EMBL" id="PEH88353.1"/>
    </source>
</evidence>
<comment type="similarity">
    <text evidence="2">Belongs to the LolB family.</text>
</comment>
<feature type="signal peptide" evidence="13">
    <location>
        <begin position="1"/>
        <end position="19"/>
    </location>
</feature>
<sequence length="172" mass="18243">MTQAVSRRLLLAAGLGATAWLVGCSTPPRSTADAGSQFWSGRMALQLQDDSVLNSNGPQSFSASFELRGSPQAGSLQLFTPLGSSVALISWQPGSALLQQGQTQRTSASLDELVRDTLGTHIPVPALFAWLQGQNQAADGWSVDLERYADGRIAATRHSPTPAASLRLILDR</sequence>
<dbReference type="GeneID" id="80800305"/>
<evidence type="ECO:0000256" key="10">
    <source>
        <dbReference type="ARBA" id="ARBA00023186"/>
    </source>
</evidence>
<protein>
    <recommendedName>
        <fullName evidence="4">Outer-membrane lipoprotein LolB</fullName>
    </recommendedName>
</protein>
<evidence type="ECO:0000256" key="8">
    <source>
        <dbReference type="ARBA" id="ARBA00023136"/>
    </source>
</evidence>
<keyword evidence="7" id="KW-0653">Protein transport</keyword>
<evidence type="ECO:0000256" key="9">
    <source>
        <dbReference type="ARBA" id="ARBA00023139"/>
    </source>
</evidence>
<keyword evidence="6 13" id="KW-0732">Signal</keyword>
<dbReference type="InterPro" id="IPR006311">
    <property type="entry name" value="TAT_signal"/>
</dbReference>
<accession>A0A2A7USV4</accession>
<dbReference type="RefSeq" id="WP_066540643.1">
    <property type="nucleotide sequence ID" value="NZ_JAOCAL010000002.1"/>
</dbReference>
<dbReference type="GO" id="GO:0009279">
    <property type="term" value="C:cell outer membrane"/>
    <property type="evidence" value="ECO:0007669"/>
    <property type="project" value="UniProtKB-SubCell"/>
</dbReference>
<keyword evidence="10" id="KW-0143">Chaperone</keyword>
<dbReference type="SUPFAM" id="SSF89392">
    <property type="entry name" value="Prokaryotic lipoproteins and lipoprotein localization factors"/>
    <property type="match status" value="1"/>
</dbReference>
<evidence type="ECO:0000256" key="4">
    <source>
        <dbReference type="ARBA" id="ARBA00016202"/>
    </source>
</evidence>
<dbReference type="Gene3D" id="2.50.20.10">
    <property type="entry name" value="Lipoprotein localisation LolA/LolB/LppX"/>
    <property type="match status" value="1"/>
</dbReference>
<comment type="caution">
    <text evidence="14">The sequence shown here is derived from an EMBL/GenBank/DDBJ whole genome shotgun (WGS) entry which is preliminary data.</text>
</comment>
<comment type="subunit">
    <text evidence="3">Monomer.</text>
</comment>
<dbReference type="OrthoDB" id="5296388at2"/>
<keyword evidence="5" id="KW-0813">Transport</keyword>
<proteinExistence type="inferred from homology"/>
<evidence type="ECO:0000256" key="6">
    <source>
        <dbReference type="ARBA" id="ARBA00022729"/>
    </source>
</evidence>
<dbReference type="InterPro" id="IPR004565">
    <property type="entry name" value="OM_lipoprot_LolB"/>
</dbReference>
<feature type="chain" id="PRO_5011975710" description="Outer-membrane lipoprotein LolB" evidence="13">
    <location>
        <begin position="20"/>
        <end position="172"/>
    </location>
</feature>
<evidence type="ECO:0000256" key="5">
    <source>
        <dbReference type="ARBA" id="ARBA00022448"/>
    </source>
</evidence>
<comment type="subcellular location">
    <subcellularLocation>
        <location evidence="1">Cell outer membrane</location>
        <topology evidence="1">Lipid-anchor</topology>
    </subcellularLocation>
</comment>
<keyword evidence="15" id="KW-1185">Reference proteome</keyword>
<keyword evidence="12" id="KW-0449">Lipoprotein</keyword>
<reference evidence="15" key="1">
    <citation type="submission" date="2017-09" db="EMBL/GenBank/DDBJ databases">
        <title>FDA dAtabase for Regulatory Grade micrObial Sequences (FDA-ARGOS): Supporting development and validation of Infectious Disease Dx tests.</title>
        <authorList>
            <person name="Minogue T."/>
            <person name="Wolcott M."/>
            <person name="Wasieloski L."/>
            <person name="Aguilar W."/>
            <person name="Moore D."/>
            <person name="Tallon L."/>
            <person name="Sadzewicz L."/>
            <person name="Ott S."/>
            <person name="Zhao X."/>
            <person name="Nagaraj S."/>
            <person name="Vavikolanu K."/>
            <person name="Aluvathingal J."/>
            <person name="Nadendla S."/>
            <person name="Sichtig H."/>
        </authorList>
    </citation>
    <scope>NUCLEOTIDE SEQUENCE [LARGE SCALE GENOMIC DNA]</scope>
    <source>
        <strain evidence="15">FDAARGOS_394</strain>
    </source>
</reference>
<evidence type="ECO:0000256" key="3">
    <source>
        <dbReference type="ARBA" id="ARBA00011245"/>
    </source>
</evidence>
<keyword evidence="8" id="KW-0472">Membrane</keyword>
<name>A0A2A7USV4_COMTR</name>
<dbReference type="InterPro" id="IPR029046">
    <property type="entry name" value="LolA/LolB/LppX"/>
</dbReference>
<evidence type="ECO:0000256" key="1">
    <source>
        <dbReference type="ARBA" id="ARBA00004459"/>
    </source>
</evidence>
<evidence type="ECO:0000256" key="13">
    <source>
        <dbReference type="SAM" id="SignalP"/>
    </source>
</evidence>
<evidence type="ECO:0000256" key="2">
    <source>
        <dbReference type="ARBA" id="ARBA00009696"/>
    </source>
</evidence>
<gene>
    <name evidence="14" type="ORF">CRM82_06820</name>
</gene>
<dbReference type="PROSITE" id="PS51318">
    <property type="entry name" value="TAT"/>
    <property type="match status" value="1"/>
</dbReference>
<evidence type="ECO:0000313" key="15">
    <source>
        <dbReference type="Proteomes" id="UP000220246"/>
    </source>
</evidence>